<dbReference type="Proteomes" id="UP000006591">
    <property type="component" value="Chromosome 4"/>
</dbReference>
<evidence type="ECO:0000256" key="2">
    <source>
        <dbReference type="ARBA" id="ARBA00022786"/>
    </source>
</evidence>
<feature type="region of interest" description="Disordered" evidence="5">
    <location>
        <begin position="556"/>
        <end position="584"/>
    </location>
</feature>
<dbReference type="AlphaFoldDB" id="A0A0E0H7D7"/>
<feature type="region of interest" description="Disordered" evidence="5">
    <location>
        <begin position="182"/>
        <end position="216"/>
    </location>
</feature>
<dbReference type="EnsemblPlants" id="ONIVA04G27900.1">
    <property type="protein sequence ID" value="ONIVA04G27900.1"/>
    <property type="gene ID" value="ONIVA04G27900"/>
</dbReference>
<feature type="domain" description="NPH3" evidence="7">
    <location>
        <begin position="224"/>
        <end position="481"/>
    </location>
</feature>
<evidence type="ECO:0000259" key="6">
    <source>
        <dbReference type="PROSITE" id="PS50097"/>
    </source>
</evidence>
<dbReference type="InterPro" id="IPR011333">
    <property type="entry name" value="SKP1/BTB/POZ_sf"/>
</dbReference>
<dbReference type="PROSITE" id="PS51649">
    <property type="entry name" value="NPH3"/>
    <property type="match status" value="1"/>
</dbReference>
<dbReference type="GO" id="GO:0016567">
    <property type="term" value="P:protein ubiquitination"/>
    <property type="evidence" value="ECO:0007669"/>
    <property type="project" value="UniProtKB-UniPathway"/>
</dbReference>
<dbReference type="Gene3D" id="3.30.710.10">
    <property type="entry name" value="Potassium Channel Kv1.1, Chain A"/>
    <property type="match status" value="1"/>
</dbReference>
<dbReference type="SUPFAM" id="SSF54695">
    <property type="entry name" value="POZ domain"/>
    <property type="match status" value="1"/>
</dbReference>
<dbReference type="UniPathway" id="UPA00143"/>
<name>A0A0E0H7D7_ORYNI</name>
<feature type="region of interest" description="Disordered" evidence="5">
    <location>
        <begin position="486"/>
        <end position="506"/>
    </location>
</feature>
<proteinExistence type="inferred from homology"/>
<accession>A0A0E0H7D7</accession>
<organism evidence="8">
    <name type="scientific">Oryza nivara</name>
    <name type="common">Indian wild rice</name>
    <name type="synonym">Oryza sativa f. spontanea</name>
    <dbReference type="NCBI Taxonomy" id="4536"/>
    <lineage>
        <taxon>Eukaryota</taxon>
        <taxon>Viridiplantae</taxon>
        <taxon>Streptophyta</taxon>
        <taxon>Embryophyta</taxon>
        <taxon>Tracheophyta</taxon>
        <taxon>Spermatophyta</taxon>
        <taxon>Magnoliopsida</taxon>
        <taxon>Liliopsida</taxon>
        <taxon>Poales</taxon>
        <taxon>Poaceae</taxon>
        <taxon>BOP clade</taxon>
        <taxon>Oryzoideae</taxon>
        <taxon>Oryzeae</taxon>
        <taxon>Oryzinae</taxon>
        <taxon>Oryza</taxon>
    </lineage>
</organism>
<evidence type="ECO:0008006" key="10">
    <source>
        <dbReference type="Google" id="ProtNLM"/>
    </source>
</evidence>
<dbReference type="STRING" id="4536.A0A0E0H7D7"/>
<feature type="coiled-coil region" evidence="4">
    <location>
        <begin position="526"/>
        <end position="553"/>
    </location>
</feature>
<dbReference type="Gramene" id="ONIVA04G27900.1">
    <property type="protein sequence ID" value="ONIVA04G27900.1"/>
    <property type="gene ID" value="ONIVA04G27900"/>
</dbReference>
<evidence type="ECO:0000313" key="8">
    <source>
        <dbReference type="EnsemblPlants" id="ONIVA04G27900.1"/>
    </source>
</evidence>
<comment type="pathway">
    <text evidence="1">Protein modification; protein ubiquitination.</text>
</comment>
<sequence length="584" mass="63686">MPWRPGRGESIAYPFSVAMNELCDLKVHINGHHTLLLHQSVMCAFSGRLRTMVTQEKKKRKTSRAESLSVKLADFPGGGEGFELVARFCYNNGRVPLCPSNLPLLHCAAVFLEMTEEVCTCNLLTQAEAFVDGLYYWTWADVLAAVKSCEPFAAAADASGLLERLISALFSKITANPETPVAAGAVGTPNRSSSSCSSSPDTLGFGRSSSTKTPESMKPCFAREWWFDDMTSLCPQTIEKAMRVLGCYGIENKNLILTRFLLHYLRAATRRPALCREGGGGLAGLADTAVHGVALVGGTAFSCRGLFWVLRIVSAVGLSKECRHKLERLMGLMLDQATLDDLLVSGDDGGVYDVNLVMRLVRVFVGSEEEADLPSQRMRKVGRLVDKYLGEISPDHGLRVSKFLAVAESLPDSARECYDGVYRALDIYLESHPTLTIEERTTLCRCLNYEKLTLEACKDLAKNRRIPPGIAVQALASQQSKLQIRPAAAAAKGTGGGRPDPSQTPRKIIVSGSRARSVDLDAMDEKELLKLNLQKMQNRVVELERACKEMRGQMSKMAKGGRPSSSFGAAACHQTGGRGLPRLC</sequence>
<evidence type="ECO:0000256" key="3">
    <source>
        <dbReference type="PROSITE-ProRule" id="PRU00982"/>
    </source>
</evidence>
<keyword evidence="4" id="KW-0175">Coiled coil</keyword>
<evidence type="ECO:0000259" key="7">
    <source>
        <dbReference type="PROSITE" id="PS51649"/>
    </source>
</evidence>
<protein>
    <recommendedName>
        <fullName evidence="10">NPH3 domain-containing protein</fullName>
    </recommendedName>
</protein>
<reference evidence="8" key="2">
    <citation type="submission" date="2018-04" db="EMBL/GenBank/DDBJ databases">
        <title>OnivRS2 (Oryza nivara Reference Sequence Version 2).</title>
        <authorList>
            <person name="Zhang J."/>
            <person name="Kudrna D."/>
            <person name="Lee S."/>
            <person name="Talag J."/>
            <person name="Rajasekar S."/>
            <person name="Welchert J."/>
            <person name="Hsing Y.-I."/>
            <person name="Wing R.A."/>
        </authorList>
    </citation>
    <scope>NUCLEOTIDE SEQUENCE [LARGE SCALE GENOMIC DNA]</scope>
    <source>
        <strain evidence="8">SL10</strain>
    </source>
</reference>
<dbReference type="PANTHER" id="PTHR32370">
    <property type="entry name" value="OS12G0117600 PROTEIN"/>
    <property type="match status" value="1"/>
</dbReference>
<evidence type="ECO:0000313" key="9">
    <source>
        <dbReference type="Proteomes" id="UP000006591"/>
    </source>
</evidence>
<evidence type="ECO:0000256" key="5">
    <source>
        <dbReference type="SAM" id="MobiDB-lite"/>
    </source>
</evidence>
<keyword evidence="2" id="KW-0833">Ubl conjugation pathway</keyword>
<reference evidence="8" key="1">
    <citation type="submission" date="2015-04" db="UniProtKB">
        <authorList>
            <consortium name="EnsemblPlants"/>
        </authorList>
    </citation>
    <scope>IDENTIFICATION</scope>
    <source>
        <strain evidence="8">SL10</strain>
    </source>
</reference>
<dbReference type="InterPro" id="IPR000210">
    <property type="entry name" value="BTB/POZ_dom"/>
</dbReference>
<keyword evidence="9" id="KW-1185">Reference proteome</keyword>
<comment type="similarity">
    <text evidence="3">Belongs to the NPH3 family.</text>
</comment>
<dbReference type="OMA" id="RAWWFDD"/>
<dbReference type="Pfam" id="PF03000">
    <property type="entry name" value="NPH3"/>
    <property type="match status" value="1"/>
</dbReference>
<evidence type="ECO:0000256" key="4">
    <source>
        <dbReference type="SAM" id="Coils"/>
    </source>
</evidence>
<dbReference type="eggNOG" id="ENOG502QPQT">
    <property type="taxonomic scope" value="Eukaryota"/>
</dbReference>
<dbReference type="InterPro" id="IPR043454">
    <property type="entry name" value="NPH3/RPT2-like"/>
</dbReference>
<evidence type="ECO:0000256" key="1">
    <source>
        <dbReference type="ARBA" id="ARBA00004906"/>
    </source>
</evidence>
<dbReference type="PROSITE" id="PS50097">
    <property type="entry name" value="BTB"/>
    <property type="match status" value="1"/>
</dbReference>
<feature type="domain" description="BTB" evidence="6">
    <location>
        <begin position="23"/>
        <end position="92"/>
    </location>
</feature>
<dbReference type="InterPro" id="IPR027356">
    <property type="entry name" value="NPH3_dom"/>
</dbReference>